<gene>
    <name evidence="3" type="ORF">ETD96_20975</name>
</gene>
<sequence length="154" mass="16142">MTVLIAFDGSDDSRTAIEFAARHLKAEPTVVMTVWEPLLTQITWAPIAAVAPVPAGPQDGDTWEEEKQAEQLAQAGADLALSAGLTQVTTRAERGGGPVWAAIVDVADELNASLIVTGSRGLAGARSVILGSVSTRVLHHAHRPVLVVPPPKED</sequence>
<dbReference type="PRINTS" id="PR01438">
    <property type="entry name" value="UNVRSLSTRESS"/>
</dbReference>
<dbReference type="InterPro" id="IPR014729">
    <property type="entry name" value="Rossmann-like_a/b/a_fold"/>
</dbReference>
<accession>A0A5S4HBP7</accession>
<proteinExistence type="inferred from homology"/>
<dbReference type="OrthoDB" id="3473874at2"/>
<protein>
    <submittedName>
        <fullName evidence="3">Universal stress protein</fullName>
    </submittedName>
</protein>
<dbReference type="Gene3D" id="3.40.50.620">
    <property type="entry name" value="HUPs"/>
    <property type="match status" value="1"/>
</dbReference>
<dbReference type="Proteomes" id="UP000305238">
    <property type="component" value="Unassembled WGS sequence"/>
</dbReference>
<evidence type="ECO:0000256" key="1">
    <source>
        <dbReference type="ARBA" id="ARBA00008791"/>
    </source>
</evidence>
<evidence type="ECO:0000259" key="2">
    <source>
        <dbReference type="Pfam" id="PF00582"/>
    </source>
</evidence>
<dbReference type="RefSeq" id="WP_138638173.1">
    <property type="nucleotide sequence ID" value="NZ_JBIAFF010000026.1"/>
</dbReference>
<dbReference type="Pfam" id="PF00582">
    <property type="entry name" value="Usp"/>
    <property type="match status" value="1"/>
</dbReference>
<dbReference type="AlphaFoldDB" id="A0A5S4HBP7"/>
<dbReference type="InterPro" id="IPR006016">
    <property type="entry name" value="UspA"/>
</dbReference>
<organism evidence="3 4">
    <name type="scientific">Actinomadura geliboluensis</name>
    <dbReference type="NCBI Taxonomy" id="882440"/>
    <lineage>
        <taxon>Bacteria</taxon>
        <taxon>Bacillati</taxon>
        <taxon>Actinomycetota</taxon>
        <taxon>Actinomycetes</taxon>
        <taxon>Streptosporangiales</taxon>
        <taxon>Thermomonosporaceae</taxon>
        <taxon>Actinomadura</taxon>
    </lineage>
</organism>
<dbReference type="InterPro" id="IPR006015">
    <property type="entry name" value="Universal_stress_UspA"/>
</dbReference>
<comment type="caution">
    <text evidence="3">The sequence shown here is derived from an EMBL/GenBank/DDBJ whole genome shotgun (WGS) entry which is preliminary data.</text>
</comment>
<keyword evidence="4" id="KW-1185">Reference proteome</keyword>
<comment type="similarity">
    <text evidence="1">Belongs to the universal stress protein A family.</text>
</comment>
<evidence type="ECO:0000313" key="4">
    <source>
        <dbReference type="Proteomes" id="UP000305238"/>
    </source>
</evidence>
<dbReference type="SUPFAM" id="SSF52402">
    <property type="entry name" value="Adenine nucleotide alpha hydrolases-like"/>
    <property type="match status" value="1"/>
</dbReference>
<name>A0A5S4HBP7_9ACTN</name>
<dbReference type="PANTHER" id="PTHR31964">
    <property type="entry name" value="ADENINE NUCLEOTIDE ALPHA HYDROLASES-LIKE SUPERFAMILY PROTEIN"/>
    <property type="match status" value="1"/>
</dbReference>
<dbReference type="CDD" id="cd23659">
    <property type="entry name" value="USP_At3g01520-like"/>
    <property type="match status" value="1"/>
</dbReference>
<feature type="domain" description="UspA" evidence="2">
    <location>
        <begin position="2"/>
        <end position="149"/>
    </location>
</feature>
<reference evidence="3 4" key="1">
    <citation type="submission" date="2019-05" db="EMBL/GenBank/DDBJ databases">
        <title>Draft genome sequence of Actinomadura geliboluensis A8036.</title>
        <authorList>
            <person name="Saricaoglu S."/>
            <person name="Isik K."/>
        </authorList>
    </citation>
    <scope>NUCLEOTIDE SEQUENCE [LARGE SCALE GENOMIC DNA]</scope>
    <source>
        <strain evidence="3 4">A8036</strain>
    </source>
</reference>
<dbReference type="PANTHER" id="PTHR31964:SF113">
    <property type="entry name" value="USPA DOMAIN-CONTAINING PROTEIN"/>
    <property type="match status" value="1"/>
</dbReference>
<evidence type="ECO:0000313" key="3">
    <source>
        <dbReference type="EMBL" id="TMR36300.1"/>
    </source>
</evidence>
<dbReference type="EMBL" id="VCKZ01000153">
    <property type="protein sequence ID" value="TMR36300.1"/>
    <property type="molecule type" value="Genomic_DNA"/>
</dbReference>